<evidence type="ECO:0000256" key="6">
    <source>
        <dbReference type="ARBA" id="ARBA00023288"/>
    </source>
</evidence>
<dbReference type="OrthoDB" id="191686at2759"/>
<dbReference type="Proteomes" id="UP000838412">
    <property type="component" value="Chromosome 8"/>
</dbReference>
<proteinExistence type="inferred from homology"/>
<dbReference type="PANTHER" id="PTHR23055:SF178">
    <property type="entry name" value="NEUROCALCIN HOMOLOG"/>
    <property type="match status" value="1"/>
</dbReference>
<evidence type="ECO:0000256" key="4">
    <source>
        <dbReference type="ARBA" id="ARBA00022737"/>
    </source>
</evidence>
<keyword evidence="4" id="KW-0677">Repeat</keyword>
<gene>
    <name evidence="8" type="primary">NCALD</name>
    <name evidence="8" type="ORF">BLAG_LOCUS23673</name>
</gene>
<feature type="domain" description="EF-hand" evidence="7">
    <location>
        <begin position="80"/>
        <end position="115"/>
    </location>
</feature>
<evidence type="ECO:0000259" key="7">
    <source>
        <dbReference type="PROSITE" id="PS50222"/>
    </source>
</evidence>
<dbReference type="AlphaFoldDB" id="A0A8K0AA47"/>
<dbReference type="InterPro" id="IPR011992">
    <property type="entry name" value="EF-hand-dom_pair"/>
</dbReference>
<dbReference type="PANTHER" id="PTHR23055">
    <property type="entry name" value="CALCIUM BINDING PROTEINS"/>
    <property type="match status" value="1"/>
</dbReference>
<sequence length="177" mass="20470">MGSGFGRACSSQQTAGRRKKLGSFELRRLILQLTRITYFNEEEVKEWYKRFMKDCPDGLLSEHYFLRYFMKSFKMGGLEEKGTLARQIFRTFDRDASGSVDFREFIIGLSTLLRGTTVERLKWIFNMYDLDSNGSVTKGELIRVLKEVDVDGDGTLKLKEFVEGVRKNPGLLRPARN</sequence>
<accession>A0A8K0AA47</accession>
<evidence type="ECO:0000313" key="8">
    <source>
        <dbReference type="EMBL" id="CAH1271817.1"/>
    </source>
</evidence>
<dbReference type="InterPro" id="IPR002048">
    <property type="entry name" value="EF_hand_dom"/>
</dbReference>
<keyword evidence="2" id="KW-0519">Myristate</keyword>
<dbReference type="CDD" id="cd00051">
    <property type="entry name" value="EFh"/>
    <property type="match status" value="1"/>
</dbReference>
<dbReference type="PROSITE" id="PS00018">
    <property type="entry name" value="EF_HAND_1"/>
    <property type="match status" value="2"/>
</dbReference>
<dbReference type="SMART" id="SM00054">
    <property type="entry name" value="EFh"/>
    <property type="match status" value="2"/>
</dbReference>
<dbReference type="InterPro" id="IPR028846">
    <property type="entry name" value="Recoverin"/>
</dbReference>
<dbReference type="PRINTS" id="PR00450">
    <property type="entry name" value="RECOVERIN"/>
</dbReference>
<organism evidence="8 9">
    <name type="scientific">Branchiostoma lanceolatum</name>
    <name type="common">Common lancelet</name>
    <name type="synonym">Amphioxus lanceolatum</name>
    <dbReference type="NCBI Taxonomy" id="7740"/>
    <lineage>
        <taxon>Eukaryota</taxon>
        <taxon>Metazoa</taxon>
        <taxon>Chordata</taxon>
        <taxon>Cephalochordata</taxon>
        <taxon>Leptocardii</taxon>
        <taxon>Amphioxiformes</taxon>
        <taxon>Branchiostomatidae</taxon>
        <taxon>Branchiostoma</taxon>
    </lineage>
</organism>
<evidence type="ECO:0000313" key="9">
    <source>
        <dbReference type="Proteomes" id="UP000838412"/>
    </source>
</evidence>
<reference evidence="8" key="1">
    <citation type="submission" date="2022-01" db="EMBL/GenBank/DDBJ databases">
        <authorList>
            <person name="Braso-Vives M."/>
        </authorList>
    </citation>
    <scope>NUCLEOTIDE SEQUENCE</scope>
</reference>
<evidence type="ECO:0000256" key="3">
    <source>
        <dbReference type="ARBA" id="ARBA00022723"/>
    </source>
</evidence>
<keyword evidence="9" id="KW-1185">Reference proteome</keyword>
<comment type="similarity">
    <text evidence="1">Belongs to the recoverin family.</text>
</comment>
<dbReference type="InterPro" id="IPR018247">
    <property type="entry name" value="EF_Hand_1_Ca_BS"/>
</dbReference>
<keyword evidence="3" id="KW-0479">Metal-binding</keyword>
<keyword evidence="5" id="KW-0106">Calcium</keyword>
<feature type="domain" description="EF-hand" evidence="7">
    <location>
        <begin position="116"/>
        <end position="151"/>
    </location>
</feature>
<dbReference type="Pfam" id="PF13833">
    <property type="entry name" value="EF-hand_8"/>
    <property type="match status" value="1"/>
</dbReference>
<dbReference type="SUPFAM" id="SSF47473">
    <property type="entry name" value="EF-hand"/>
    <property type="match status" value="1"/>
</dbReference>
<dbReference type="EMBL" id="OV696693">
    <property type="protein sequence ID" value="CAH1271817.1"/>
    <property type="molecule type" value="Genomic_DNA"/>
</dbReference>
<dbReference type="GO" id="GO:0005509">
    <property type="term" value="F:calcium ion binding"/>
    <property type="evidence" value="ECO:0007669"/>
    <property type="project" value="InterPro"/>
</dbReference>
<evidence type="ECO:0000256" key="1">
    <source>
        <dbReference type="ARBA" id="ARBA00006049"/>
    </source>
</evidence>
<keyword evidence="6" id="KW-0449">Lipoprotein</keyword>
<name>A0A8K0AA47_BRALA</name>
<evidence type="ECO:0000256" key="5">
    <source>
        <dbReference type="ARBA" id="ARBA00022837"/>
    </source>
</evidence>
<dbReference type="Pfam" id="PF13202">
    <property type="entry name" value="EF-hand_5"/>
    <property type="match status" value="1"/>
</dbReference>
<protein>
    <submittedName>
        <fullName evidence="8">NCALD protein</fullName>
    </submittedName>
</protein>
<dbReference type="PROSITE" id="PS50222">
    <property type="entry name" value="EF_HAND_2"/>
    <property type="match status" value="2"/>
</dbReference>
<dbReference type="Gene3D" id="1.10.238.10">
    <property type="entry name" value="EF-hand"/>
    <property type="match status" value="1"/>
</dbReference>
<evidence type="ECO:0000256" key="2">
    <source>
        <dbReference type="ARBA" id="ARBA00022707"/>
    </source>
</evidence>